<dbReference type="EMBL" id="CM035407">
    <property type="protein sequence ID" value="KAH7444118.1"/>
    <property type="molecule type" value="Genomic_DNA"/>
</dbReference>
<accession>A0A8T2VAL3</accession>
<keyword evidence="3" id="KW-1185">Reference proteome</keyword>
<keyword evidence="1" id="KW-0812">Transmembrane</keyword>
<evidence type="ECO:0000313" key="2">
    <source>
        <dbReference type="EMBL" id="KAH7444118.1"/>
    </source>
</evidence>
<feature type="transmembrane region" description="Helical" evidence="1">
    <location>
        <begin position="69"/>
        <end position="91"/>
    </location>
</feature>
<comment type="caution">
    <text evidence="2">The sequence shown here is derived from an EMBL/GenBank/DDBJ whole genome shotgun (WGS) entry which is preliminary data.</text>
</comment>
<gene>
    <name evidence="2" type="ORF">KP509_02G065200</name>
</gene>
<sequence>MKGLSMRVIRVRWGLVQRLAISLSATRRTTIAICYLIDVGSIDIRVLARLSVRSHLHSFSIRLMRDCSVSLFLIWVCFLFLLSCFSCAIPRGSVLSPLLSNLRLGTL</sequence>
<protein>
    <submittedName>
        <fullName evidence="2">Uncharacterized protein</fullName>
    </submittedName>
</protein>
<name>A0A8T2VAL3_CERRI</name>
<evidence type="ECO:0000256" key="1">
    <source>
        <dbReference type="SAM" id="Phobius"/>
    </source>
</evidence>
<keyword evidence="1" id="KW-0472">Membrane</keyword>
<dbReference type="Proteomes" id="UP000825935">
    <property type="component" value="Chromosome 2"/>
</dbReference>
<keyword evidence="1" id="KW-1133">Transmembrane helix</keyword>
<dbReference type="AlphaFoldDB" id="A0A8T2VAL3"/>
<proteinExistence type="predicted"/>
<evidence type="ECO:0000313" key="3">
    <source>
        <dbReference type="Proteomes" id="UP000825935"/>
    </source>
</evidence>
<organism evidence="2 3">
    <name type="scientific">Ceratopteris richardii</name>
    <name type="common">Triangle waterfern</name>
    <dbReference type="NCBI Taxonomy" id="49495"/>
    <lineage>
        <taxon>Eukaryota</taxon>
        <taxon>Viridiplantae</taxon>
        <taxon>Streptophyta</taxon>
        <taxon>Embryophyta</taxon>
        <taxon>Tracheophyta</taxon>
        <taxon>Polypodiopsida</taxon>
        <taxon>Polypodiidae</taxon>
        <taxon>Polypodiales</taxon>
        <taxon>Pteridineae</taxon>
        <taxon>Pteridaceae</taxon>
        <taxon>Parkerioideae</taxon>
        <taxon>Ceratopteris</taxon>
    </lineage>
</organism>
<reference evidence="2" key="1">
    <citation type="submission" date="2021-08" db="EMBL/GenBank/DDBJ databases">
        <title>WGS assembly of Ceratopteris richardii.</title>
        <authorList>
            <person name="Marchant D.B."/>
            <person name="Chen G."/>
            <person name="Jenkins J."/>
            <person name="Shu S."/>
            <person name="Leebens-Mack J."/>
            <person name="Grimwood J."/>
            <person name="Schmutz J."/>
            <person name="Soltis P."/>
            <person name="Soltis D."/>
            <person name="Chen Z.-H."/>
        </authorList>
    </citation>
    <scope>NUCLEOTIDE SEQUENCE</scope>
    <source>
        <strain evidence="2">Whitten #5841</strain>
        <tissue evidence="2">Leaf</tissue>
    </source>
</reference>